<evidence type="ECO:0000256" key="1">
    <source>
        <dbReference type="SAM" id="MobiDB-lite"/>
    </source>
</evidence>
<feature type="compositionally biased region" description="Acidic residues" evidence="1">
    <location>
        <begin position="70"/>
        <end position="81"/>
    </location>
</feature>
<organism evidence="3 4">
    <name type="scientific">Mesobacillus subterraneus</name>
    <dbReference type="NCBI Taxonomy" id="285983"/>
    <lineage>
        <taxon>Bacteria</taxon>
        <taxon>Bacillati</taxon>
        <taxon>Bacillota</taxon>
        <taxon>Bacilli</taxon>
        <taxon>Bacillales</taxon>
        <taxon>Bacillaceae</taxon>
        <taxon>Mesobacillus</taxon>
    </lineage>
</organism>
<keyword evidence="4" id="KW-1185">Reference proteome</keyword>
<feature type="compositionally biased region" description="Basic and acidic residues" evidence="1">
    <location>
        <begin position="56"/>
        <end position="69"/>
    </location>
</feature>
<reference evidence="3 4" key="1">
    <citation type="submission" date="2015-01" db="EMBL/GenBank/DDBJ databases">
        <title>Draft genome sequences of the supercritical CO2 tolerant bacteria Bacillus subterraneus MITOT1 and Bacillus cereus MIT0214.</title>
        <authorList>
            <person name="Peet K.C."/>
            <person name="Thompson J.R."/>
        </authorList>
    </citation>
    <scope>NUCLEOTIDE SEQUENCE [LARGE SCALE GENOMIC DNA]</scope>
    <source>
        <strain evidence="3 4">MITOT1</strain>
    </source>
</reference>
<gene>
    <name evidence="3" type="ORF">UB32_14795</name>
</gene>
<name>A0A0D6Z6Q1_9BACI</name>
<proteinExistence type="predicted"/>
<feature type="region of interest" description="Disordered" evidence="1">
    <location>
        <begin position="28"/>
        <end position="89"/>
    </location>
</feature>
<evidence type="ECO:0000313" key="4">
    <source>
        <dbReference type="Proteomes" id="UP000032512"/>
    </source>
</evidence>
<sequence length="116" mass="12974">MKKNVKWSVISVSTITALTFGGLVMNNEKASGNENSVPTNNNVLQDQVSNQAYEENTYRSKEGEGYYGDHDDDEGYEDEGDDHYQEQGTVWGQEQVVIAPDKGFQQQKSSSSRTSR</sequence>
<keyword evidence="2" id="KW-0812">Transmembrane</keyword>
<accession>A0A0D6Z6Q1</accession>
<evidence type="ECO:0000256" key="2">
    <source>
        <dbReference type="SAM" id="Phobius"/>
    </source>
</evidence>
<dbReference type="AlphaFoldDB" id="A0A0D6Z6Q1"/>
<feature type="compositionally biased region" description="Polar residues" evidence="1">
    <location>
        <begin position="28"/>
        <end position="54"/>
    </location>
</feature>
<comment type="caution">
    <text evidence="3">The sequence shown here is derived from an EMBL/GenBank/DDBJ whole genome shotgun (WGS) entry which is preliminary data.</text>
</comment>
<dbReference type="Proteomes" id="UP000032512">
    <property type="component" value="Unassembled WGS sequence"/>
</dbReference>
<feature type="transmembrane region" description="Helical" evidence="2">
    <location>
        <begin position="7"/>
        <end position="25"/>
    </location>
</feature>
<dbReference type="OrthoDB" id="2942083at2"/>
<keyword evidence="2" id="KW-1133">Transmembrane helix</keyword>
<keyword evidence="2" id="KW-0472">Membrane</keyword>
<protein>
    <submittedName>
        <fullName evidence="3">Uncharacterized protein</fullName>
    </submittedName>
</protein>
<dbReference type="RefSeq" id="WP_044394967.1">
    <property type="nucleotide sequence ID" value="NZ_JXIQ01000116.1"/>
</dbReference>
<dbReference type="EMBL" id="JXIQ01000116">
    <property type="protein sequence ID" value="KIY21247.1"/>
    <property type="molecule type" value="Genomic_DNA"/>
</dbReference>
<dbReference type="PATRIC" id="fig|285983.3.peg.1881"/>
<evidence type="ECO:0000313" key="3">
    <source>
        <dbReference type="EMBL" id="KIY21247.1"/>
    </source>
</evidence>